<dbReference type="EMBL" id="UOGG01000084">
    <property type="protein sequence ID" value="VAX29579.1"/>
    <property type="molecule type" value="Genomic_DNA"/>
</dbReference>
<gene>
    <name evidence="2" type="ORF">MNBD_NITROSPINAE05-360</name>
</gene>
<accession>A0A3B1CH77</accession>
<reference evidence="2" key="1">
    <citation type="submission" date="2018-06" db="EMBL/GenBank/DDBJ databases">
        <authorList>
            <person name="Zhirakovskaya E."/>
        </authorList>
    </citation>
    <scope>NUCLEOTIDE SEQUENCE</scope>
</reference>
<dbReference type="InterPro" id="IPR002611">
    <property type="entry name" value="IstB_ATP-bd"/>
</dbReference>
<dbReference type="GO" id="GO:0005524">
    <property type="term" value="F:ATP binding"/>
    <property type="evidence" value="ECO:0007669"/>
    <property type="project" value="InterPro"/>
</dbReference>
<dbReference type="PANTHER" id="PTHR30050:SF4">
    <property type="entry name" value="ATP-BINDING PROTEIN RV3427C IN INSERTION SEQUENCE-RELATED"/>
    <property type="match status" value="1"/>
</dbReference>
<dbReference type="PANTHER" id="PTHR30050">
    <property type="entry name" value="CHROMOSOMAL REPLICATION INITIATOR PROTEIN DNAA"/>
    <property type="match status" value="1"/>
</dbReference>
<evidence type="ECO:0000259" key="1">
    <source>
        <dbReference type="Pfam" id="PF01695"/>
    </source>
</evidence>
<protein>
    <recommendedName>
        <fullName evidence="1">IstB-like ATP-binding domain-containing protein</fullName>
    </recommendedName>
</protein>
<feature type="domain" description="IstB-like ATP-binding" evidence="1">
    <location>
        <begin position="119"/>
        <end position="226"/>
    </location>
</feature>
<dbReference type="CDD" id="cd00009">
    <property type="entry name" value="AAA"/>
    <property type="match status" value="1"/>
</dbReference>
<dbReference type="Gene3D" id="3.40.50.300">
    <property type="entry name" value="P-loop containing nucleotide triphosphate hydrolases"/>
    <property type="match status" value="1"/>
</dbReference>
<dbReference type="SUPFAM" id="SSF52540">
    <property type="entry name" value="P-loop containing nucleoside triphosphate hydrolases"/>
    <property type="match status" value="1"/>
</dbReference>
<name>A0A3B1CH77_9ZZZZ</name>
<dbReference type="Pfam" id="PF01695">
    <property type="entry name" value="IstB_IS21"/>
    <property type="match status" value="1"/>
</dbReference>
<dbReference type="AlphaFoldDB" id="A0A3B1CH77"/>
<organism evidence="2">
    <name type="scientific">hydrothermal vent metagenome</name>
    <dbReference type="NCBI Taxonomy" id="652676"/>
    <lineage>
        <taxon>unclassified sequences</taxon>
        <taxon>metagenomes</taxon>
        <taxon>ecological metagenomes</taxon>
    </lineage>
</organism>
<sequence length="301" mass="34305">MPKTETPPVSCASCKGRGYAMSNLKGKLRVETCACFHCDKCDGEGKVFRENEKGIAYLSDCECKALKKRWCMVEEAGIPGKFVGADFDSYINHHRSQGIAKRVAEDFAQDLMNSKKDFNRGLIFMGAPGLGKTHLAIAIIKKLGFEKGVPCRFVDFFQLLADIRHGYSEDMSDQAFIKPYLDARVLVIDELAKGRNTEWELTVLDQLISSRYNSADKVTIFTTNYPSEMRIEIKEPKSFYRDKDGPDKNYADTYMRESLQEKIGARIYSRLAEMCKFVMIEGQDLRQKSLSASQRYPRNKR</sequence>
<evidence type="ECO:0000313" key="2">
    <source>
        <dbReference type="EMBL" id="VAX29579.1"/>
    </source>
</evidence>
<dbReference type="InterPro" id="IPR027417">
    <property type="entry name" value="P-loop_NTPase"/>
</dbReference>
<dbReference type="GO" id="GO:0006260">
    <property type="term" value="P:DNA replication"/>
    <property type="evidence" value="ECO:0007669"/>
    <property type="project" value="TreeGrafter"/>
</dbReference>
<proteinExistence type="predicted"/>